<organism evidence="1 2">
    <name type="scientific">Palleronia pontilimi</name>
    <dbReference type="NCBI Taxonomy" id="1964209"/>
    <lineage>
        <taxon>Bacteria</taxon>
        <taxon>Pseudomonadati</taxon>
        <taxon>Pseudomonadota</taxon>
        <taxon>Alphaproteobacteria</taxon>
        <taxon>Rhodobacterales</taxon>
        <taxon>Roseobacteraceae</taxon>
        <taxon>Palleronia</taxon>
    </lineage>
</organism>
<protein>
    <submittedName>
        <fullName evidence="1">Uncharacterized protein</fullName>
    </submittedName>
</protein>
<sequence length="53" mass="6129">MTMIERLKDIISKRAQYNRTAGELRHLPLETQIDLDLNGRDTDAIARRAVYDA</sequence>
<reference evidence="1" key="1">
    <citation type="submission" date="2020-12" db="EMBL/GenBank/DDBJ databases">
        <title>Bacterial taxonomy.</title>
        <authorList>
            <person name="Pan X."/>
        </authorList>
    </citation>
    <scope>NUCLEOTIDE SEQUENCE</scope>
    <source>
        <strain evidence="1">KCTC 52957</strain>
    </source>
</reference>
<dbReference type="EMBL" id="JAEKPD010000008">
    <property type="protein sequence ID" value="MBJ3763094.1"/>
    <property type="molecule type" value="Genomic_DNA"/>
</dbReference>
<evidence type="ECO:0000313" key="1">
    <source>
        <dbReference type="EMBL" id="MBJ3763094.1"/>
    </source>
</evidence>
<keyword evidence="2" id="KW-1185">Reference proteome</keyword>
<proteinExistence type="predicted"/>
<dbReference type="RefSeq" id="WP_198916253.1">
    <property type="nucleotide sequence ID" value="NZ_JAEKPD010000008.1"/>
</dbReference>
<name>A0A934IJI3_9RHOB</name>
<gene>
    <name evidence="1" type="ORF">ILP92_10090</name>
</gene>
<dbReference type="AlphaFoldDB" id="A0A934IJI3"/>
<dbReference type="Proteomes" id="UP000642488">
    <property type="component" value="Unassembled WGS sequence"/>
</dbReference>
<accession>A0A934IJI3</accession>
<evidence type="ECO:0000313" key="2">
    <source>
        <dbReference type="Proteomes" id="UP000642488"/>
    </source>
</evidence>
<comment type="caution">
    <text evidence="1">The sequence shown here is derived from an EMBL/GenBank/DDBJ whole genome shotgun (WGS) entry which is preliminary data.</text>
</comment>